<protein>
    <submittedName>
        <fullName evidence="1">Uncharacterized protein</fullName>
    </submittedName>
</protein>
<comment type="caution">
    <text evidence="1">The sequence shown here is derived from an EMBL/GenBank/DDBJ whole genome shotgun (WGS) entry which is preliminary data.</text>
</comment>
<keyword evidence="2" id="KW-1185">Reference proteome</keyword>
<evidence type="ECO:0000313" key="1">
    <source>
        <dbReference type="EMBL" id="KAI3696157.1"/>
    </source>
</evidence>
<dbReference type="EMBL" id="CM042043">
    <property type="protein sequence ID" value="KAI3696157.1"/>
    <property type="molecule type" value="Genomic_DNA"/>
</dbReference>
<dbReference type="Proteomes" id="UP001056120">
    <property type="component" value="Linkage Group LG26"/>
</dbReference>
<proteinExistence type="predicted"/>
<sequence length="112" mass="12174">MDDDKESICKVVASLTPGLVGADLENIVQEFVLIAARIGGQFVIQDDIFQAVDGAKGKVYDHDVQELAIGAFKGQTMYRTGNWSIQGSDKGEKIAATTCISFTWKLGYLKDV</sequence>
<gene>
    <name evidence="1" type="ORF">L1987_79167</name>
</gene>
<reference evidence="1 2" key="2">
    <citation type="journal article" date="2022" name="Mol. Ecol. Resour.">
        <title>The genomes of chicory, endive, great burdock and yacon provide insights into Asteraceae paleo-polyploidization history and plant inulin production.</title>
        <authorList>
            <person name="Fan W."/>
            <person name="Wang S."/>
            <person name="Wang H."/>
            <person name="Wang A."/>
            <person name="Jiang F."/>
            <person name="Liu H."/>
            <person name="Zhao H."/>
            <person name="Xu D."/>
            <person name="Zhang Y."/>
        </authorList>
    </citation>
    <scope>NUCLEOTIDE SEQUENCE [LARGE SCALE GENOMIC DNA]</scope>
    <source>
        <strain evidence="2">cv. Yunnan</strain>
        <tissue evidence="1">Leaves</tissue>
    </source>
</reference>
<organism evidence="1 2">
    <name type="scientific">Smallanthus sonchifolius</name>
    <dbReference type="NCBI Taxonomy" id="185202"/>
    <lineage>
        <taxon>Eukaryota</taxon>
        <taxon>Viridiplantae</taxon>
        <taxon>Streptophyta</taxon>
        <taxon>Embryophyta</taxon>
        <taxon>Tracheophyta</taxon>
        <taxon>Spermatophyta</taxon>
        <taxon>Magnoliopsida</taxon>
        <taxon>eudicotyledons</taxon>
        <taxon>Gunneridae</taxon>
        <taxon>Pentapetalae</taxon>
        <taxon>asterids</taxon>
        <taxon>campanulids</taxon>
        <taxon>Asterales</taxon>
        <taxon>Asteraceae</taxon>
        <taxon>Asteroideae</taxon>
        <taxon>Heliantheae alliance</taxon>
        <taxon>Millerieae</taxon>
        <taxon>Smallanthus</taxon>
    </lineage>
</organism>
<accession>A0ACB8ZDS2</accession>
<reference evidence="2" key="1">
    <citation type="journal article" date="2022" name="Mol. Ecol. Resour.">
        <title>The genomes of chicory, endive, great burdock and yacon provide insights into Asteraceae palaeo-polyploidization history and plant inulin production.</title>
        <authorList>
            <person name="Fan W."/>
            <person name="Wang S."/>
            <person name="Wang H."/>
            <person name="Wang A."/>
            <person name="Jiang F."/>
            <person name="Liu H."/>
            <person name="Zhao H."/>
            <person name="Xu D."/>
            <person name="Zhang Y."/>
        </authorList>
    </citation>
    <scope>NUCLEOTIDE SEQUENCE [LARGE SCALE GENOMIC DNA]</scope>
    <source>
        <strain evidence="2">cv. Yunnan</strain>
    </source>
</reference>
<evidence type="ECO:0000313" key="2">
    <source>
        <dbReference type="Proteomes" id="UP001056120"/>
    </source>
</evidence>
<name>A0ACB8ZDS2_9ASTR</name>